<evidence type="ECO:0000313" key="3">
    <source>
        <dbReference type="Proteomes" id="UP000664859"/>
    </source>
</evidence>
<dbReference type="OrthoDB" id="201621at2759"/>
<dbReference type="Pfam" id="PF21948">
    <property type="entry name" value="LplA-B_cat"/>
    <property type="match status" value="1"/>
</dbReference>
<feature type="domain" description="BPL/LPL catalytic" evidence="1">
    <location>
        <begin position="35"/>
        <end position="234"/>
    </location>
</feature>
<dbReference type="PANTHER" id="PTHR43506:SF1">
    <property type="entry name" value="BPL_LPL CATALYTIC DOMAIN-CONTAINING PROTEIN"/>
    <property type="match status" value="1"/>
</dbReference>
<sequence length="287" mass="31218">MPAASTLLRPALRIARLPRLPIYHRLCIEEALFYKTSDNWFVYSEGPPSDPPTVVLGISGKPERMCNLELVQQDGIPLVRRFSGGGTVIVDSDTIFTSLIVNQTDVPHVQPYPREVMEWSKGIFGPALAALAPPSGGSAVQLGLRENDYVFGDLKFGGNAQAISKGRWLHHTSFLWAYSPEVMRYLTLPEKRPAYRRDRPHASFLTPLHRHIAQRDDFCPAVVEALASQFEVREAPHAEIEDIIDALGGAAAWAAACRTKFVGPDGKALPDAAAAAAAAAVAEAVAQ</sequence>
<organism evidence="2 3">
    <name type="scientific">Tribonema minus</name>
    <dbReference type="NCBI Taxonomy" id="303371"/>
    <lineage>
        <taxon>Eukaryota</taxon>
        <taxon>Sar</taxon>
        <taxon>Stramenopiles</taxon>
        <taxon>Ochrophyta</taxon>
        <taxon>PX clade</taxon>
        <taxon>Xanthophyceae</taxon>
        <taxon>Tribonematales</taxon>
        <taxon>Tribonemataceae</taxon>
        <taxon>Tribonema</taxon>
    </lineage>
</organism>
<keyword evidence="3" id="KW-1185">Reference proteome</keyword>
<dbReference type="PANTHER" id="PTHR43506">
    <property type="entry name" value="BIOTIN/LIPOATE A/B PROTEIN LIGASE FAMILY"/>
    <property type="match status" value="1"/>
</dbReference>
<dbReference type="InterPro" id="IPR053264">
    <property type="entry name" value="Lipoate-ligase_2_inactive"/>
</dbReference>
<protein>
    <submittedName>
        <fullName evidence="2">Biotin/lipoate A/B protein ligase family</fullName>
    </submittedName>
</protein>
<dbReference type="AlphaFoldDB" id="A0A836CA98"/>
<comment type="caution">
    <text evidence="2">The sequence shown here is derived from an EMBL/GenBank/DDBJ whole genome shotgun (WGS) entry which is preliminary data.</text>
</comment>
<evidence type="ECO:0000259" key="1">
    <source>
        <dbReference type="PROSITE" id="PS51733"/>
    </source>
</evidence>
<dbReference type="InterPro" id="IPR045864">
    <property type="entry name" value="aa-tRNA-synth_II/BPL/LPL"/>
</dbReference>
<dbReference type="PROSITE" id="PS51733">
    <property type="entry name" value="BPL_LPL_CATALYTIC"/>
    <property type="match status" value="1"/>
</dbReference>
<dbReference type="Proteomes" id="UP000664859">
    <property type="component" value="Unassembled WGS sequence"/>
</dbReference>
<accession>A0A836CA98</accession>
<dbReference type="GO" id="GO:0016874">
    <property type="term" value="F:ligase activity"/>
    <property type="evidence" value="ECO:0007669"/>
    <property type="project" value="UniProtKB-KW"/>
</dbReference>
<name>A0A836CA98_9STRA</name>
<keyword evidence="2" id="KW-0436">Ligase</keyword>
<dbReference type="InterPro" id="IPR004143">
    <property type="entry name" value="BPL_LPL_catalytic"/>
</dbReference>
<dbReference type="CDD" id="cd16443">
    <property type="entry name" value="LplA"/>
    <property type="match status" value="1"/>
</dbReference>
<gene>
    <name evidence="2" type="ORF">JKP88DRAFT_202325</name>
</gene>
<dbReference type="EMBL" id="JAFCMP010000523">
    <property type="protein sequence ID" value="KAG5177668.1"/>
    <property type="molecule type" value="Genomic_DNA"/>
</dbReference>
<dbReference type="SUPFAM" id="SSF55681">
    <property type="entry name" value="Class II aaRS and biotin synthetases"/>
    <property type="match status" value="1"/>
</dbReference>
<proteinExistence type="predicted"/>
<evidence type="ECO:0000313" key="2">
    <source>
        <dbReference type="EMBL" id="KAG5177668.1"/>
    </source>
</evidence>
<dbReference type="Gene3D" id="3.30.930.10">
    <property type="entry name" value="Bira Bifunctional Protein, Domain 2"/>
    <property type="match status" value="1"/>
</dbReference>
<reference evidence="2" key="1">
    <citation type="submission" date="2021-02" db="EMBL/GenBank/DDBJ databases">
        <title>First Annotated Genome of the Yellow-green Alga Tribonema minus.</title>
        <authorList>
            <person name="Mahan K.M."/>
        </authorList>
    </citation>
    <scope>NUCLEOTIDE SEQUENCE</scope>
    <source>
        <strain evidence="2">UTEX B ZZ1240</strain>
    </source>
</reference>